<gene>
    <name evidence="2" type="ORF">BLIN9172_03203</name>
</gene>
<feature type="compositionally biased region" description="Pro residues" evidence="1">
    <location>
        <begin position="1"/>
        <end position="10"/>
    </location>
</feature>
<proteinExistence type="predicted"/>
<name>A0A2H1KHX8_BRELN</name>
<reference evidence="2 3" key="1">
    <citation type="submission" date="2017-03" db="EMBL/GenBank/DDBJ databases">
        <authorList>
            <person name="Afonso C.L."/>
            <person name="Miller P.J."/>
            <person name="Scott M.A."/>
            <person name="Spackman E."/>
            <person name="Goraichik I."/>
            <person name="Dimitrov K.M."/>
            <person name="Suarez D.L."/>
            <person name="Swayne D.E."/>
        </authorList>
    </citation>
    <scope>NUCLEOTIDE SEQUENCE [LARGE SCALE GENOMIC DNA]</scope>
    <source>
        <strain evidence="2 3">ATCC 9172</strain>
    </source>
</reference>
<organism evidence="2 3">
    <name type="scientific">Brevibacterium linens ATCC 9172</name>
    <dbReference type="NCBI Taxonomy" id="1255617"/>
    <lineage>
        <taxon>Bacteria</taxon>
        <taxon>Bacillati</taxon>
        <taxon>Actinomycetota</taxon>
        <taxon>Actinomycetes</taxon>
        <taxon>Micrococcales</taxon>
        <taxon>Brevibacteriaceae</taxon>
        <taxon>Brevibacterium</taxon>
    </lineage>
</organism>
<evidence type="ECO:0008006" key="4">
    <source>
        <dbReference type="Google" id="ProtNLM"/>
    </source>
</evidence>
<protein>
    <recommendedName>
        <fullName evidence="4">ANTAR domain-containing protein</fullName>
    </recommendedName>
</protein>
<evidence type="ECO:0000313" key="3">
    <source>
        <dbReference type="Proteomes" id="UP000234641"/>
    </source>
</evidence>
<sequence>MGPTSPPPEESPTIGRAHVRTRAAAPTARDNIRPIGTGLSRDEFCLRVIRGTTMHNRQLIAISALAHASLSIIARALAVDGGSAADGPDESPA</sequence>
<evidence type="ECO:0000313" key="2">
    <source>
        <dbReference type="EMBL" id="SMX99375.1"/>
    </source>
</evidence>
<accession>A0A2H1KHX8</accession>
<dbReference type="AlphaFoldDB" id="A0A2H1KHX8"/>
<evidence type="ECO:0000256" key="1">
    <source>
        <dbReference type="SAM" id="MobiDB-lite"/>
    </source>
</evidence>
<dbReference type="Proteomes" id="UP000234641">
    <property type="component" value="Unassembled WGS sequence"/>
</dbReference>
<dbReference type="EMBL" id="FXYY01000031">
    <property type="protein sequence ID" value="SMX99375.1"/>
    <property type="molecule type" value="Genomic_DNA"/>
</dbReference>
<feature type="region of interest" description="Disordered" evidence="1">
    <location>
        <begin position="1"/>
        <end position="36"/>
    </location>
</feature>